<dbReference type="SUPFAM" id="SSF52156">
    <property type="entry name" value="Initiation factor IF2/eIF5b, domain 3"/>
    <property type="match status" value="1"/>
</dbReference>
<evidence type="ECO:0000256" key="8">
    <source>
        <dbReference type="ARBA" id="ARBA00023134"/>
    </source>
</evidence>
<dbReference type="InterPro" id="IPR027417">
    <property type="entry name" value="P-loop_NTPase"/>
</dbReference>
<comment type="similarity">
    <text evidence="2 10 11">Belongs to the TRAFAC class translation factor GTPase superfamily. Classic translation factor GTPase family. IF-2 subfamily.</text>
</comment>
<dbReference type="InterPro" id="IPR015760">
    <property type="entry name" value="TIF_IF2"/>
</dbReference>
<dbReference type="InterPro" id="IPR036925">
    <property type="entry name" value="TIF_IF2_dom3_sf"/>
</dbReference>
<feature type="domain" description="Tr-type G" evidence="13">
    <location>
        <begin position="404"/>
        <end position="573"/>
    </location>
</feature>
<feature type="binding site" evidence="10">
    <location>
        <begin position="413"/>
        <end position="420"/>
    </location>
    <ligand>
        <name>GTP</name>
        <dbReference type="ChEBI" id="CHEBI:37565"/>
    </ligand>
</feature>
<evidence type="ECO:0000256" key="7">
    <source>
        <dbReference type="ARBA" id="ARBA00022917"/>
    </source>
</evidence>
<feature type="region of interest" description="Disordered" evidence="12">
    <location>
        <begin position="67"/>
        <end position="269"/>
    </location>
</feature>
<gene>
    <name evidence="10 14" type="primary">infB</name>
    <name evidence="14" type="ORF">IAB05_01480</name>
</gene>
<dbReference type="Pfam" id="PF11987">
    <property type="entry name" value="IF-2"/>
    <property type="match status" value="1"/>
</dbReference>
<dbReference type="Gene3D" id="3.40.50.10050">
    <property type="entry name" value="Translation initiation factor IF- 2, domain 3"/>
    <property type="match status" value="1"/>
</dbReference>
<evidence type="ECO:0000256" key="11">
    <source>
        <dbReference type="RuleBase" id="RU000644"/>
    </source>
</evidence>
<dbReference type="GO" id="GO:0003743">
    <property type="term" value="F:translation initiation factor activity"/>
    <property type="evidence" value="ECO:0007669"/>
    <property type="project" value="UniProtKB-UniRule"/>
</dbReference>
<dbReference type="InterPro" id="IPR004161">
    <property type="entry name" value="EFTu-like_2"/>
</dbReference>
<proteinExistence type="inferred from homology"/>
<feature type="binding site" evidence="10">
    <location>
        <begin position="459"/>
        <end position="463"/>
    </location>
    <ligand>
        <name>GTP</name>
        <dbReference type="ChEBI" id="CHEBI:37565"/>
    </ligand>
</feature>
<dbReference type="CDD" id="cd01887">
    <property type="entry name" value="IF2_eIF5B"/>
    <property type="match status" value="1"/>
</dbReference>
<keyword evidence="5 10" id="KW-0396">Initiation factor</keyword>
<reference evidence="14" key="1">
    <citation type="submission" date="2020-10" db="EMBL/GenBank/DDBJ databases">
        <authorList>
            <person name="Gilroy R."/>
        </authorList>
    </citation>
    <scope>NUCLEOTIDE SEQUENCE</scope>
    <source>
        <strain evidence="14">18911</strain>
    </source>
</reference>
<dbReference type="AlphaFoldDB" id="A0A9D1MH72"/>
<feature type="binding site" evidence="10">
    <location>
        <begin position="513"/>
        <end position="516"/>
    </location>
    <ligand>
        <name>GTP</name>
        <dbReference type="ChEBI" id="CHEBI:37565"/>
    </ligand>
</feature>
<dbReference type="GO" id="GO:0005829">
    <property type="term" value="C:cytosol"/>
    <property type="evidence" value="ECO:0007669"/>
    <property type="project" value="TreeGrafter"/>
</dbReference>
<protein>
    <recommendedName>
        <fullName evidence="3 10">Translation initiation factor IF-2</fullName>
    </recommendedName>
</protein>
<evidence type="ECO:0000256" key="12">
    <source>
        <dbReference type="SAM" id="MobiDB-lite"/>
    </source>
</evidence>
<dbReference type="InterPro" id="IPR023115">
    <property type="entry name" value="TIF_IF2_dom3"/>
</dbReference>
<dbReference type="GO" id="GO:0003924">
    <property type="term" value="F:GTPase activity"/>
    <property type="evidence" value="ECO:0007669"/>
    <property type="project" value="UniProtKB-UniRule"/>
</dbReference>
<evidence type="ECO:0000256" key="1">
    <source>
        <dbReference type="ARBA" id="ARBA00004496"/>
    </source>
</evidence>
<evidence type="ECO:0000256" key="4">
    <source>
        <dbReference type="ARBA" id="ARBA00022490"/>
    </source>
</evidence>
<keyword evidence="6 10" id="KW-0547">Nucleotide-binding</keyword>
<evidence type="ECO:0000256" key="5">
    <source>
        <dbReference type="ARBA" id="ARBA00022540"/>
    </source>
</evidence>
<dbReference type="HAMAP" id="MF_00100_B">
    <property type="entry name" value="IF_2_B"/>
    <property type="match status" value="1"/>
</dbReference>
<evidence type="ECO:0000256" key="3">
    <source>
        <dbReference type="ARBA" id="ARBA00020675"/>
    </source>
</evidence>
<comment type="subcellular location">
    <subcellularLocation>
        <location evidence="1 10">Cytoplasm</location>
    </subcellularLocation>
</comment>
<feature type="compositionally biased region" description="Basic and acidic residues" evidence="12">
    <location>
        <begin position="200"/>
        <end position="230"/>
    </location>
</feature>
<dbReference type="CDD" id="cd03702">
    <property type="entry name" value="IF2_mtIF2_II"/>
    <property type="match status" value="1"/>
</dbReference>
<dbReference type="SUPFAM" id="SSF50447">
    <property type="entry name" value="Translation proteins"/>
    <property type="match status" value="2"/>
</dbReference>
<dbReference type="PANTHER" id="PTHR43381">
    <property type="entry name" value="TRANSLATION INITIATION FACTOR IF-2-RELATED"/>
    <property type="match status" value="1"/>
</dbReference>
<reference evidence="14" key="2">
    <citation type="journal article" date="2021" name="PeerJ">
        <title>Extensive microbial diversity within the chicken gut microbiome revealed by metagenomics and culture.</title>
        <authorList>
            <person name="Gilroy R."/>
            <person name="Ravi A."/>
            <person name="Getino M."/>
            <person name="Pursley I."/>
            <person name="Horton D.L."/>
            <person name="Alikhan N.F."/>
            <person name="Baker D."/>
            <person name="Gharbi K."/>
            <person name="Hall N."/>
            <person name="Watson M."/>
            <person name="Adriaenssens E.M."/>
            <person name="Foster-Nyarko E."/>
            <person name="Jarju S."/>
            <person name="Secka A."/>
            <person name="Antonio M."/>
            <person name="Oren A."/>
            <person name="Chaudhuri R.R."/>
            <person name="La Ragione R."/>
            <person name="Hildebrand F."/>
            <person name="Pallen M.J."/>
        </authorList>
    </citation>
    <scope>NUCLEOTIDE SEQUENCE</scope>
    <source>
        <strain evidence="14">18911</strain>
    </source>
</reference>
<dbReference type="InterPro" id="IPR044145">
    <property type="entry name" value="IF2_II"/>
</dbReference>
<dbReference type="InterPro" id="IPR000795">
    <property type="entry name" value="T_Tr_GTP-bd_dom"/>
</dbReference>
<dbReference type="SUPFAM" id="SSF52540">
    <property type="entry name" value="P-loop containing nucleoside triphosphate hydrolases"/>
    <property type="match status" value="1"/>
</dbReference>
<dbReference type="NCBIfam" id="TIGR00231">
    <property type="entry name" value="small_GTP"/>
    <property type="match status" value="1"/>
</dbReference>
<evidence type="ECO:0000256" key="10">
    <source>
        <dbReference type="HAMAP-Rule" id="MF_00100"/>
    </source>
</evidence>
<name>A0A9D1MH72_9FIRM</name>
<dbReference type="InterPro" id="IPR000178">
    <property type="entry name" value="TF_IF2_bacterial-like"/>
</dbReference>
<feature type="compositionally biased region" description="Basic and acidic residues" evidence="12">
    <location>
        <begin position="132"/>
        <end position="166"/>
    </location>
</feature>
<keyword evidence="4 10" id="KW-0963">Cytoplasm</keyword>
<dbReference type="Proteomes" id="UP000824094">
    <property type="component" value="Unassembled WGS sequence"/>
</dbReference>
<dbReference type="CDD" id="cd03692">
    <property type="entry name" value="mtIF2_IVc"/>
    <property type="match status" value="1"/>
</dbReference>
<dbReference type="FunFam" id="2.40.30.10:FF:000008">
    <property type="entry name" value="Translation initiation factor IF-2"/>
    <property type="match status" value="1"/>
</dbReference>
<keyword evidence="7 10" id="KW-0648">Protein biosynthesis</keyword>
<evidence type="ECO:0000256" key="6">
    <source>
        <dbReference type="ARBA" id="ARBA00022741"/>
    </source>
</evidence>
<dbReference type="GO" id="GO:0005525">
    <property type="term" value="F:GTP binding"/>
    <property type="evidence" value="ECO:0007669"/>
    <property type="project" value="UniProtKB-KW"/>
</dbReference>
<organism evidence="14 15">
    <name type="scientific">Candidatus Stercoripulliclostridium merdigallinarum</name>
    <dbReference type="NCBI Taxonomy" id="2840951"/>
    <lineage>
        <taxon>Bacteria</taxon>
        <taxon>Bacillati</taxon>
        <taxon>Bacillota</taxon>
        <taxon>Clostridia</taxon>
        <taxon>Eubacteriales</taxon>
        <taxon>Candidatus Stercoripulliclostridium</taxon>
    </lineage>
</organism>
<sequence>MPQTTGNEQNSGIKNLGAFIEAKRQAVAKSLAFQRGALNEAKVKLAARKADIVRKLEEEAAKQQAQQVAETTAKTETEKAAEVKPVEEIKAEPEVAEKAPAAEVEPVKAQTEEVINAEKAAEPVRVVPAKAPEQKKPEPAKAKPQKTEFRPAPAKEADGDKSDISKQRLAAQNAAQSMLISKPKKPTMKPVIKTYIPPVEEPRGPRPFRDRGNKPNGSRPDKNSAGDILRRVSALENITNVPSPGQNPLKDKRKSSLVERNDDKVKTNRKAMTKKGYVDDGAVVEYDEMGEIKKIRTRRTGAQKKEFSVSQEPQQIDHAVFTREQFTVKELAEKIGKTGSEIIKRLFQLDIMKTINDNIDFETAELVAADFGVSIELQKEETSEEKLSSYFENESEDDPALLKPRPPIVTIMGHVDHGKTSILDYIKKSNVAAGEAGGITQHISAYTTEVHGKQICFLDTPGHAAFTAMRARGADVTDIVVIVVAADDGVMPQTVEVINHCKAAGVKMIVAINKIDKTGADPDRVLSELSAQGIVPEEWGGDVPCVRVSAKTGQNIDLLLENILIVAEMMDLKANPDRNARGTVIEARLDKSKGPLAVVLVQNGTLKVGDHIVAGTVIGKVRALQDERGRMVKKALPSTAVALLGLDDVPEAGDQLLAVDDEKLLKSVVADRIAKEKEKKLQSGRITLDDVFRGIEEGKLKDLNIIIKADVQGSVEAIKQSLLELSTDEVRVRIPHAMVGAINESDVVLADSINAVIIGFNVRPIAGAKALADSKKVEIRLYRVIYDAIDDVTNAIKGLSAPKYKEEYLGKAEVRAVYKISGVGNIAGCMVLDGKIVKNAKVRLIRDNIVVADTAIDSLKRMKDSVKEVVQGYECGIGLLNCSDIKEGDIIESFEVVEDRS</sequence>
<evidence type="ECO:0000256" key="2">
    <source>
        <dbReference type="ARBA" id="ARBA00007733"/>
    </source>
</evidence>
<dbReference type="InterPro" id="IPR005225">
    <property type="entry name" value="Small_GTP-bd"/>
</dbReference>
<dbReference type="Pfam" id="PF04760">
    <property type="entry name" value="IF2_N"/>
    <property type="match status" value="1"/>
</dbReference>
<comment type="caution">
    <text evidence="14">The sequence shown here is derived from an EMBL/GenBank/DDBJ whole genome shotgun (WGS) entry which is preliminary data.</text>
</comment>
<dbReference type="PROSITE" id="PS51722">
    <property type="entry name" value="G_TR_2"/>
    <property type="match status" value="1"/>
</dbReference>
<dbReference type="Gene3D" id="2.40.30.10">
    <property type="entry name" value="Translation factors"/>
    <property type="match status" value="2"/>
</dbReference>
<dbReference type="FunFam" id="3.40.50.10050:FF:000001">
    <property type="entry name" value="Translation initiation factor IF-2"/>
    <property type="match status" value="1"/>
</dbReference>
<feature type="compositionally biased region" description="Polar residues" evidence="12">
    <location>
        <begin position="236"/>
        <end position="246"/>
    </location>
</feature>
<dbReference type="InterPro" id="IPR006847">
    <property type="entry name" value="IF2_N"/>
</dbReference>
<dbReference type="InterPro" id="IPR053905">
    <property type="entry name" value="EF-G-like_DII"/>
</dbReference>
<evidence type="ECO:0000256" key="9">
    <source>
        <dbReference type="ARBA" id="ARBA00025162"/>
    </source>
</evidence>
<keyword evidence="8 10" id="KW-0342">GTP-binding</keyword>
<dbReference type="Pfam" id="PF22042">
    <property type="entry name" value="EF-G_D2"/>
    <property type="match status" value="1"/>
</dbReference>
<feature type="region of interest" description="G-domain" evidence="10">
    <location>
        <begin position="407"/>
        <end position="555"/>
    </location>
</feature>
<accession>A0A9D1MH72</accession>
<dbReference type="NCBIfam" id="TIGR00487">
    <property type="entry name" value="IF-2"/>
    <property type="match status" value="1"/>
</dbReference>
<comment type="function">
    <text evidence="9 10 11">One of the essential components for the initiation of protein synthesis. Protects formylmethionyl-tRNA from spontaneous hydrolysis and promotes its binding to the 30S ribosomal subunits. Also involved in the hydrolysis of GTP during the formation of the 70S ribosomal complex.</text>
</comment>
<dbReference type="FunFam" id="2.40.30.10:FF:000007">
    <property type="entry name" value="Translation initiation factor IF-2"/>
    <property type="match status" value="1"/>
</dbReference>
<feature type="compositionally biased region" description="Basic and acidic residues" evidence="12">
    <location>
        <begin position="254"/>
        <end position="266"/>
    </location>
</feature>
<dbReference type="Pfam" id="PF00009">
    <property type="entry name" value="GTP_EFTU"/>
    <property type="match status" value="1"/>
</dbReference>
<dbReference type="Gene3D" id="3.40.50.300">
    <property type="entry name" value="P-loop containing nucleotide triphosphate hydrolases"/>
    <property type="match status" value="1"/>
</dbReference>
<feature type="compositionally biased region" description="Basic and acidic residues" evidence="12">
    <location>
        <begin position="73"/>
        <end position="97"/>
    </location>
</feature>
<evidence type="ECO:0000313" key="15">
    <source>
        <dbReference type="Proteomes" id="UP000824094"/>
    </source>
</evidence>
<dbReference type="Pfam" id="PF03144">
    <property type="entry name" value="GTP_EFTU_D2"/>
    <property type="match status" value="1"/>
</dbReference>
<dbReference type="PANTHER" id="PTHR43381:SF5">
    <property type="entry name" value="TR-TYPE G DOMAIN-CONTAINING PROTEIN"/>
    <property type="match status" value="1"/>
</dbReference>
<dbReference type="FunFam" id="3.40.50.300:FF:000019">
    <property type="entry name" value="Translation initiation factor IF-2"/>
    <property type="match status" value="1"/>
</dbReference>
<evidence type="ECO:0000259" key="13">
    <source>
        <dbReference type="PROSITE" id="PS51722"/>
    </source>
</evidence>
<dbReference type="InterPro" id="IPR009000">
    <property type="entry name" value="Transl_B-barrel_sf"/>
</dbReference>
<dbReference type="EMBL" id="DVNF01000048">
    <property type="protein sequence ID" value="HIU60042.1"/>
    <property type="molecule type" value="Genomic_DNA"/>
</dbReference>
<evidence type="ECO:0000313" key="14">
    <source>
        <dbReference type="EMBL" id="HIU60042.1"/>
    </source>
</evidence>
<feature type="compositionally biased region" description="Low complexity" evidence="12">
    <location>
        <begin position="98"/>
        <end position="109"/>
    </location>
</feature>